<proteinExistence type="predicted"/>
<dbReference type="EMBL" id="MHWE01000009">
    <property type="protein sequence ID" value="OHB04293.1"/>
    <property type="molecule type" value="Genomic_DNA"/>
</dbReference>
<evidence type="ECO:0000313" key="1">
    <source>
        <dbReference type="EMBL" id="OHB04293.1"/>
    </source>
</evidence>
<evidence type="ECO:0000313" key="2">
    <source>
        <dbReference type="Proteomes" id="UP000176800"/>
    </source>
</evidence>
<protein>
    <submittedName>
        <fullName evidence="1">Uncharacterized protein</fullName>
    </submittedName>
</protein>
<dbReference type="AlphaFoldDB" id="A0A1G2U467"/>
<organism evidence="1 2">
    <name type="scientific">Candidatus Zambryskibacteria bacterium RIFCSPLOWO2_01_FULL_45_21</name>
    <dbReference type="NCBI Taxonomy" id="1802761"/>
    <lineage>
        <taxon>Bacteria</taxon>
        <taxon>Candidatus Zambryskiibacteriota</taxon>
    </lineage>
</organism>
<name>A0A1G2U467_9BACT</name>
<dbReference type="Proteomes" id="UP000176800">
    <property type="component" value="Unassembled WGS sequence"/>
</dbReference>
<reference evidence="1 2" key="1">
    <citation type="journal article" date="2016" name="Nat. Commun.">
        <title>Thousands of microbial genomes shed light on interconnected biogeochemical processes in an aquifer system.</title>
        <authorList>
            <person name="Anantharaman K."/>
            <person name="Brown C.T."/>
            <person name="Hug L.A."/>
            <person name="Sharon I."/>
            <person name="Castelle C.J."/>
            <person name="Probst A.J."/>
            <person name="Thomas B.C."/>
            <person name="Singh A."/>
            <person name="Wilkins M.J."/>
            <person name="Karaoz U."/>
            <person name="Brodie E.L."/>
            <person name="Williams K.H."/>
            <person name="Hubbard S.S."/>
            <person name="Banfield J.F."/>
        </authorList>
    </citation>
    <scope>NUCLEOTIDE SEQUENCE [LARGE SCALE GENOMIC DNA]</scope>
</reference>
<accession>A0A1G2U467</accession>
<comment type="caution">
    <text evidence="1">The sequence shown here is derived from an EMBL/GenBank/DDBJ whole genome shotgun (WGS) entry which is preliminary data.</text>
</comment>
<sequence length="125" mass="14242">MYFFPNIQGPRDVVFGLAFSLEGGYIFPSVLIIKDDDVQEDVEFLMAIEPGDFREGDDIPLLEAVGFCLGPEYLSDVLGKYFRLDLDRSHTGTKMILRLQCGYHTRIEHATCQSLVWEHPTDEPL</sequence>
<gene>
    <name evidence="1" type="ORF">A3B14_01955</name>
</gene>